<reference evidence="1 2" key="1">
    <citation type="submission" date="2018-01" db="EMBL/GenBank/DDBJ databases">
        <title>The draft genome of Hanstruepera neustonica JCM19743.</title>
        <authorList>
            <person name="He R.-H."/>
            <person name="Du Z.-J."/>
        </authorList>
    </citation>
    <scope>NUCLEOTIDE SEQUENCE [LARGE SCALE GENOMIC DNA]</scope>
    <source>
        <strain evidence="1 2">JCM19743</strain>
    </source>
</reference>
<proteinExistence type="predicted"/>
<dbReference type="EMBL" id="POWF01000012">
    <property type="protein sequence ID" value="PNQ72034.1"/>
    <property type="molecule type" value="Genomic_DNA"/>
</dbReference>
<name>A0A2K1DVG9_9FLAO</name>
<comment type="caution">
    <text evidence="1">The sequence shown here is derived from an EMBL/GenBank/DDBJ whole genome shotgun (WGS) entry which is preliminary data.</text>
</comment>
<dbReference type="Proteomes" id="UP000236641">
    <property type="component" value="Unassembled WGS sequence"/>
</dbReference>
<evidence type="ECO:0000313" key="2">
    <source>
        <dbReference type="Proteomes" id="UP000236641"/>
    </source>
</evidence>
<organism evidence="1 2">
    <name type="scientific">Hanstruepera neustonica</name>
    <dbReference type="NCBI Taxonomy" id="1445657"/>
    <lineage>
        <taxon>Bacteria</taxon>
        <taxon>Pseudomonadati</taxon>
        <taxon>Bacteroidota</taxon>
        <taxon>Flavobacteriia</taxon>
        <taxon>Flavobacteriales</taxon>
        <taxon>Flavobacteriaceae</taxon>
        <taxon>Hanstruepera</taxon>
    </lineage>
</organism>
<dbReference type="RefSeq" id="WP_103053107.1">
    <property type="nucleotide sequence ID" value="NZ_POWF01000012.1"/>
</dbReference>
<accession>A0A2K1DVG9</accession>
<keyword evidence="2" id="KW-1185">Reference proteome</keyword>
<evidence type="ECO:0000313" key="1">
    <source>
        <dbReference type="EMBL" id="PNQ72034.1"/>
    </source>
</evidence>
<gene>
    <name evidence="1" type="ORF">C1T31_13800</name>
</gene>
<dbReference type="OrthoDB" id="1120195at2"/>
<protein>
    <submittedName>
        <fullName evidence="1">Uncharacterized protein</fullName>
    </submittedName>
</protein>
<dbReference type="AlphaFoldDB" id="A0A2K1DVG9"/>
<sequence>MQWPITFSELIQQAEGLKLYRQLIVQLNKDLALANLNLSFNEDILPSSLKLMLHETIYKLIQERFMDYLNLLYIIDVPEKQIRSLDGTDTLEMSEQVSFMILKREWQKVWYKNHY</sequence>